<keyword evidence="2" id="KW-1185">Reference proteome</keyword>
<protein>
    <recommendedName>
        <fullName evidence="3">Secreted protein</fullName>
    </recommendedName>
</protein>
<evidence type="ECO:0000313" key="2">
    <source>
        <dbReference type="Proteomes" id="UP001500943"/>
    </source>
</evidence>
<comment type="caution">
    <text evidence="1">The sequence shown here is derived from an EMBL/GenBank/DDBJ whole genome shotgun (WGS) entry which is preliminary data.</text>
</comment>
<dbReference type="Proteomes" id="UP001500943">
    <property type="component" value="Unassembled WGS sequence"/>
</dbReference>
<dbReference type="RefSeq" id="WP_343926789.1">
    <property type="nucleotide sequence ID" value="NZ_BAAAKW010000070.1"/>
</dbReference>
<evidence type="ECO:0000313" key="1">
    <source>
        <dbReference type="EMBL" id="GAA1227659.1"/>
    </source>
</evidence>
<reference evidence="2" key="1">
    <citation type="journal article" date="2019" name="Int. J. Syst. Evol. Microbiol.">
        <title>The Global Catalogue of Microorganisms (GCM) 10K type strain sequencing project: providing services to taxonomists for standard genome sequencing and annotation.</title>
        <authorList>
            <consortium name="The Broad Institute Genomics Platform"/>
            <consortium name="The Broad Institute Genome Sequencing Center for Infectious Disease"/>
            <person name="Wu L."/>
            <person name="Ma J."/>
        </authorList>
    </citation>
    <scope>NUCLEOTIDE SEQUENCE [LARGE SCALE GENOMIC DNA]</scope>
    <source>
        <strain evidence="2">JCM 12762</strain>
    </source>
</reference>
<proteinExistence type="predicted"/>
<dbReference type="PROSITE" id="PS51257">
    <property type="entry name" value="PROKAR_LIPOPROTEIN"/>
    <property type="match status" value="1"/>
</dbReference>
<dbReference type="EMBL" id="BAAAKW010000070">
    <property type="protein sequence ID" value="GAA1227659.1"/>
    <property type="molecule type" value="Genomic_DNA"/>
</dbReference>
<organism evidence="1 2">
    <name type="scientific">Rhodoglobus aureus</name>
    <dbReference type="NCBI Taxonomy" id="191497"/>
    <lineage>
        <taxon>Bacteria</taxon>
        <taxon>Bacillati</taxon>
        <taxon>Actinomycetota</taxon>
        <taxon>Actinomycetes</taxon>
        <taxon>Micrococcales</taxon>
        <taxon>Microbacteriaceae</taxon>
        <taxon>Rhodoglobus</taxon>
    </lineage>
</organism>
<name>A0ABP4GK83_9MICO</name>
<sequence length="150" mass="15099">MISPKRRISAAIAIVLAVGITPALSGCFGNPLENIVEQATGGQVSLGGNEIPEGFPSEVPVVSGEVQFGIAAGEGESRGYNVTILVGAESPLDGIETELADAGFELQLQGSGADGEGTVIFTSDTWVGGVIVAKTDDGYTANYTVAPAGT</sequence>
<gene>
    <name evidence="1" type="ORF">GCM10009655_27930</name>
</gene>
<evidence type="ECO:0008006" key="3">
    <source>
        <dbReference type="Google" id="ProtNLM"/>
    </source>
</evidence>
<accession>A0ABP4GK83</accession>